<keyword evidence="2" id="KW-1185">Reference proteome</keyword>
<reference evidence="2" key="1">
    <citation type="journal article" date="2022" name="Mol. Ecol. Resour.">
        <title>The genomes of chicory, endive, great burdock and yacon provide insights into Asteraceae palaeo-polyploidization history and plant inulin production.</title>
        <authorList>
            <person name="Fan W."/>
            <person name="Wang S."/>
            <person name="Wang H."/>
            <person name="Wang A."/>
            <person name="Jiang F."/>
            <person name="Liu H."/>
            <person name="Zhao H."/>
            <person name="Xu D."/>
            <person name="Zhang Y."/>
        </authorList>
    </citation>
    <scope>NUCLEOTIDE SEQUENCE [LARGE SCALE GENOMIC DNA]</scope>
    <source>
        <strain evidence="2">cv. Punajuju</strain>
    </source>
</reference>
<comment type="caution">
    <text evidence="1">The sequence shown here is derived from an EMBL/GenBank/DDBJ whole genome shotgun (WGS) entry which is preliminary data.</text>
</comment>
<dbReference type="EMBL" id="CM042017">
    <property type="protein sequence ID" value="KAI3690519.1"/>
    <property type="molecule type" value="Genomic_DNA"/>
</dbReference>
<protein>
    <submittedName>
        <fullName evidence="1">Uncharacterized protein</fullName>
    </submittedName>
</protein>
<sequence length="132" mass="15269">MRKFLHKLLTKSFLSSISLRPSKQRRRNSNNVQLLGVHELGICLDMDTSNWRSMLQAASRQRMVNRILDTLKKHVPLSGCEMVQELEKIAVRFEDKIYTSATSPVDYLQKISLKMQTLEARSDNHMQDAQGH</sequence>
<reference evidence="1 2" key="2">
    <citation type="journal article" date="2022" name="Mol. Ecol. Resour.">
        <title>The genomes of chicory, endive, great burdock and yacon provide insights into Asteraceae paleo-polyploidization history and plant inulin production.</title>
        <authorList>
            <person name="Fan W."/>
            <person name="Wang S."/>
            <person name="Wang H."/>
            <person name="Wang A."/>
            <person name="Jiang F."/>
            <person name="Liu H."/>
            <person name="Zhao H."/>
            <person name="Xu D."/>
            <person name="Zhang Y."/>
        </authorList>
    </citation>
    <scope>NUCLEOTIDE SEQUENCE [LARGE SCALE GENOMIC DNA]</scope>
    <source>
        <strain evidence="2">cv. Punajuju</strain>
        <tissue evidence="1">Leaves</tissue>
    </source>
</reference>
<organism evidence="1 2">
    <name type="scientific">Cichorium intybus</name>
    <name type="common">Chicory</name>
    <dbReference type="NCBI Taxonomy" id="13427"/>
    <lineage>
        <taxon>Eukaryota</taxon>
        <taxon>Viridiplantae</taxon>
        <taxon>Streptophyta</taxon>
        <taxon>Embryophyta</taxon>
        <taxon>Tracheophyta</taxon>
        <taxon>Spermatophyta</taxon>
        <taxon>Magnoliopsida</taxon>
        <taxon>eudicotyledons</taxon>
        <taxon>Gunneridae</taxon>
        <taxon>Pentapetalae</taxon>
        <taxon>asterids</taxon>
        <taxon>campanulids</taxon>
        <taxon>Asterales</taxon>
        <taxon>Asteraceae</taxon>
        <taxon>Cichorioideae</taxon>
        <taxon>Cichorieae</taxon>
        <taxon>Cichoriinae</taxon>
        <taxon>Cichorium</taxon>
    </lineage>
</organism>
<proteinExistence type="predicted"/>
<name>A0ACB8YZX9_CICIN</name>
<gene>
    <name evidence="1" type="ORF">L2E82_48587</name>
</gene>
<dbReference type="Proteomes" id="UP001055811">
    <property type="component" value="Linkage Group LG09"/>
</dbReference>
<accession>A0ACB8YZX9</accession>
<evidence type="ECO:0000313" key="2">
    <source>
        <dbReference type="Proteomes" id="UP001055811"/>
    </source>
</evidence>
<evidence type="ECO:0000313" key="1">
    <source>
        <dbReference type="EMBL" id="KAI3690519.1"/>
    </source>
</evidence>